<evidence type="ECO:0000313" key="5">
    <source>
        <dbReference type="EMBL" id="SMH47177.1"/>
    </source>
</evidence>
<dbReference type="Proteomes" id="UP000193711">
    <property type="component" value="Unassembled WGS sequence"/>
</dbReference>
<dbReference type="NCBIfam" id="TIGR00125">
    <property type="entry name" value="cyt_tran_rel"/>
    <property type="match status" value="1"/>
</dbReference>
<dbReference type="STRING" id="1891671.SAMN06295885_2913"/>
<gene>
    <name evidence="5" type="ORF">SAMN06295885_2913</name>
</gene>
<dbReference type="Gene3D" id="3.40.50.620">
    <property type="entry name" value="HUPs"/>
    <property type="match status" value="1"/>
</dbReference>
<evidence type="ECO:0000256" key="2">
    <source>
        <dbReference type="ARBA" id="ARBA00023277"/>
    </source>
</evidence>
<evidence type="ECO:0000259" key="4">
    <source>
        <dbReference type="Pfam" id="PF01467"/>
    </source>
</evidence>
<keyword evidence="1" id="KW-0511">Multifunctional enzyme</keyword>
<accession>A0A1X7P9E8</accession>
<keyword evidence="2" id="KW-0119">Carbohydrate metabolism</keyword>
<feature type="domain" description="Carbohydrate kinase PfkB" evidence="3">
    <location>
        <begin position="6"/>
        <end position="293"/>
    </location>
</feature>
<dbReference type="InterPro" id="IPR004821">
    <property type="entry name" value="Cyt_trans-like"/>
</dbReference>
<reference evidence="6" key="1">
    <citation type="submission" date="2017-04" db="EMBL/GenBank/DDBJ databases">
        <authorList>
            <person name="Varghese N."/>
            <person name="Submissions S."/>
        </authorList>
    </citation>
    <scope>NUCLEOTIDE SEQUENCE [LARGE SCALE GENOMIC DNA]</scope>
    <source>
        <strain evidence="6">VKM Ac-2121</strain>
    </source>
</reference>
<dbReference type="GO" id="GO:0033786">
    <property type="term" value="F:heptose-1-phosphate adenylyltransferase activity"/>
    <property type="evidence" value="ECO:0007669"/>
    <property type="project" value="TreeGrafter"/>
</dbReference>
<dbReference type="SUPFAM" id="SSF52374">
    <property type="entry name" value="Nucleotidylyl transferase"/>
    <property type="match status" value="1"/>
</dbReference>
<feature type="domain" description="Cytidyltransferase-like" evidence="4">
    <location>
        <begin position="328"/>
        <end position="420"/>
    </location>
</feature>
<organism evidence="5 6">
    <name type="scientific">Rathayibacter oskolensis</name>
    <dbReference type="NCBI Taxonomy" id="1891671"/>
    <lineage>
        <taxon>Bacteria</taxon>
        <taxon>Bacillati</taxon>
        <taxon>Actinomycetota</taxon>
        <taxon>Actinomycetes</taxon>
        <taxon>Micrococcales</taxon>
        <taxon>Microbacteriaceae</taxon>
        <taxon>Rathayibacter</taxon>
    </lineage>
</organism>
<dbReference type="Gene3D" id="3.40.1190.20">
    <property type="match status" value="1"/>
</dbReference>
<dbReference type="Pfam" id="PF01467">
    <property type="entry name" value="CTP_transf_like"/>
    <property type="match status" value="1"/>
</dbReference>
<dbReference type="InterPro" id="IPR029056">
    <property type="entry name" value="Ribokinase-like"/>
</dbReference>
<dbReference type="SUPFAM" id="SSF53613">
    <property type="entry name" value="Ribokinase-like"/>
    <property type="match status" value="1"/>
</dbReference>
<dbReference type="GO" id="GO:0033785">
    <property type="term" value="F:heptose 7-phosphate kinase activity"/>
    <property type="evidence" value="ECO:0007669"/>
    <property type="project" value="TreeGrafter"/>
</dbReference>
<dbReference type="EMBL" id="FXBM01000002">
    <property type="protein sequence ID" value="SMH47177.1"/>
    <property type="molecule type" value="Genomic_DNA"/>
</dbReference>
<dbReference type="InterPro" id="IPR011611">
    <property type="entry name" value="PfkB_dom"/>
</dbReference>
<dbReference type="Pfam" id="PF00294">
    <property type="entry name" value="PfkB"/>
    <property type="match status" value="1"/>
</dbReference>
<evidence type="ECO:0000313" key="6">
    <source>
        <dbReference type="Proteomes" id="UP000193711"/>
    </source>
</evidence>
<dbReference type="PANTHER" id="PTHR46969">
    <property type="entry name" value="BIFUNCTIONAL PROTEIN HLDE"/>
    <property type="match status" value="1"/>
</dbReference>
<proteinExistence type="predicted"/>
<dbReference type="AlphaFoldDB" id="A0A1X7P9E8"/>
<dbReference type="GO" id="GO:0005829">
    <property type="term" value="C:cytosol"/>
    <property type="evidence" value="ECO:0007669"/>
    <property type="project" value="TreeGrafter"/>
</dbReference>
<protein>
    <submittedName>
        <fullName evidence="5">RfaE bifunctional protein, domain I/rfaE bifunctional protein, domain II</fullName>
    </submittedName>
</protein>
<keyword evidence="6" id="KW-1185">Reference proteome</keyword>
<name>A0A1X7P9E8_9MICO</name>
<evidence type="ECO:0000256" key="1">
    <source>
        <dbReference type="ARBA" id="ARBA00023268"/>
    </source>
</evidence>
<sequence length="458" mass="46151">MSARLRIAVVGDVMLDVDLSGPAERLSPDAPVPVVDVSSRGARAGGAGLVARMLARDGHDVTLVTVLADDSDPDVAELRAELDGIRLVSGVSGAPTPVKTRVAASGQAVVRLDRGCERPPLPAVTDEMLAALRGVDAVVVADYGRRLTEDASLRAALDALDVPLVWDPHPRGSTPVAGATLVTPNLAEATAFSGATGRGVTRAESAATTLLERWACGAVAVTMGSGGALVRSRGAGVPVVVPAASIPPTDPCGAGDRFAASAAVALAGGATPSEAVGAAVADAGAYLLAGGVASLAAPADAAPLHGGGVDALRVAEAVRASGGTVVATGGCFDLLHAGHARTLAAARSLGDCLIVCLNSDDSVRRLKGELRPIIPEDDRVDLLLALGCVDAVIVFGEDTPDEALRRIRPDVWVKGGDYSAESLPETATVAEWGGRVLTVPYHPGRSTTRLAAALARVG</sequence>
<evidence type="ECO:0000259" key="3">
    <source>
        <dbReference type="Pfam" id="PF00294"/>
    </source>
</evidence>
<dbReference type="InterPro" id="IPR014729">
    <property type="entry name" value="Rossmann-like_a/b/a_fold"/>
</dbReference>
<dbReference type="PANTHER" id="PTHR46969:SF1">
    <property type="entry name" value="BIFUNCTIONAL PROTEIN HLDE"/>
    <property type="match status" value="1"/>
</dbReference>